<dbReference type="SUPFAM" id="SSF53448">
    <property type="entry name" value="Nucleotide-diphospho-sugar transferases"/>
    <property type="match status" value="1"/>
</dbReference>
<dbReference type="STRING" id="448386.A0A2V3J6M6"/>
<evidence type="ECO:0000256" key="1">
    <source>
        <dbReference type="ARBA" id="ARBA00004323"/>
    </source>
</evidence>
<protein>
    <submittedName>
        <fullName evidence="9">Chondroitin sulfate synthase 3</fullName>
    </submittedName>
</protein>
<keyword evidence="4" id="KW-0812">Transmembrane</keyword>
<evidence type="ECO:0000256" key="2">
    <source>
        <dbReference type="ARBA" id="ARBA00009239"/>
    </source>
</evidence>
<name>A0A2V3J6M6_9FLOR</name>
<keyword evidence="8" id="KW-0472">Membrane</keyword>
<dbReference type="Gene3D" id="3.90.550.10">
    <property type="entry name" value="Spore Coat Polysaccharide Biosynthesis Protein SpsA, Chain A"/>
    <property type="match status" value="1"/>
</dbReference>
<accession>A0A2V3J6M6</accession>
<dbReference type="PANTHER" id="PTHR12369:SF11">
    <property type="entry name" value="HEXOSYLTRANSFERASE"/>
    <property type="match status" value="1"/>
</dbReference>
<keyword evidence="5" id="KW-0735">Signal-anchor</keyword>
<dbReference type="InterPro" id="IPR029044">
    <property type="entry name" value="Nucleotide-diphossugar_trans"/>
</dbReference>
<comment type="subcellular location">
    <subcellularLocation>
        <location evidence="1">Golgi apparatus membrane</location>
        <topology evidence="1">Single-pass type II membrane protein</topology>
    </subcellularLocation>
</comment>
<comment type="caution">
    <text evidence="9">The sequence shown here is derived from an EMBL/GenBank/DDBJ whole genome shotgun (WGS) entry which is preliminary data.</text>
</comment>
<evidence type="ECO:0000256" key="6">
    <source>
        <dbReference type="ARBA" id="ARBA00022989"/>
    </source>
</evidence>
<dbReference type="InterPro" id="IPR051227">
    <property type="entry name" value="CS_glycosyltransferase"/>
</dbReference>
<evidence type="ECO:0000256" key="3">
    <source>
        <dbReference type="ARBA" id="ARBA00022679"/>
    </source>
</evidence>
<keyword evidence="10" id="KW-1185">Reference proteome</keyword>
<keyword evidence="3" id="KW-0808">Transferase</keyword>
<evidence type="ECO:0000256" key="4">
    <source>
        <dbReference type="ARBA" id="ARBA00022692"/>
    </source>
</evidence>
<reference evidence="9 10" key="1">
    <citation type="journal article" date="2018" name="Mol. Biol. Evol.">
        <title>Analysis of the draft genome of the red seaweed Gracilariopsis chorda provides insights into genome size evolution in Rhodophyta.</title>
        <authorList>
            <person name="Lee J."/>
            <person name="Yang E.C."/>
            <person name="Graf L."/>
            <person name="Yang J.H."/>
            <person name="Qiu H."/>
            <person name="Zel Zion U."/>
            <person name="Chan C.X."/>
            <person name="Stephens T.G."/>
            <person name="Weber A.P.M."/>
            <person name="Boo G.H."/>
            <person name="Boo S.M."/>
            <person name="Kim K.M."/>
            <person name="Shin Y."/>
            <person name="Jung M."/>
            <person name="Lee S.J."/>
            <person name="Yim H.S."/>
            <person name="Lee J.H."/>
            <person name="Bhattacharya D."/>
            <person name="Yoon H.S."/>
        </authorList>
    </citation>
    <scope>NUCLEOTIDE SEQUENCE [LARGE SCALE GENOMIC DNA]</scope>
    <source>
        <strain evidence="9 10">SKKU-2015</strain>
        <tissue evidence="9">Whole body</tissue>
    </source>
</reference>
<dbReference type="AlphaFoldDB" id="A0A2V3J6M6"/>
<dbReference type="OrthoDB" id="431432at2759"/>
<evidence type="ECO:0000313" key="10">
    <source>
        <dbReference type="Proteomes" id="UP000247409"/>
    </source>
</evidence>
<evidence type="ECO:0000256" key="5">
    <source>
        <dbReference type="ARBA" id="ARBA00022968"/>
    </source>
</evidence>
<dbReference type="InterPro" id="IPR008428">
    <property type="entry name" value="Chond_GalNAc"/>
</dbReference>
<dbReference type="GO" id="GO:0000139">
    <property type="term" value="C:Golgi membrane"/>
    <property type="evidence" value="ECO:0007669"/>
    <property type="project" value="UniProtKB-SubCell"/>
</dbReference>
<evidence type="ECO:0000313" key="9">
    <source>
        <dbReference type="EMBL" id="PXF49030.1"/>
    </source>
</evidence>
<dbReference type="Pfam" id="PF05679">
    <property type="entry name" value="CHGN"/>
    <property type="match status" value="1"/>
</dbReference>
<dbReference type="Proteomes" id="UP000247409">
    <property type="component" value="Unassembled WGS sequence"/>
</dbReference>
<evidence type="ECO:0000256" key="7">
    <source>
        <dbReference type="ARBA" id="ARBA00023034"/>
    </source>
</evidence>
<organism evidence="9 10">
    <name type="scientific">Gracilariopsis chorda</name>
    <dbReference type="NCBI Taxonomy" id="448386"/>
    <lineage>
        <taxon>Eukaryota</taxon>
        <taxon>Rhodophyta</taxon>
        <taxon>Florideophyceae</taxon>
        <taxon>Rhodymeniophycidae</taxon>
        <taxon>Gracilariales</taxon>
        <taxon>Gracilariaceae</taxon>
        <taxon>Gracilariopsis</taxon>
    </lineage>
</organism>
<comment type="similarity">
    <text evidence="2">Belongs to the chondroitin N-acetylgalactosaminyltransferase family.</text>
</comment>
<proteinExistence type="inferred from homology"/>
<dbReference type="GO" id="GO:0032580">
    <property type="term" value="C:Golgi cisterna membrane"/>
    <property type="evidence" value="ECO:0007669"/>
    <property type="project" value="InterPro"/>
</dbReference>
<gene>
    <name evidence="9" type="ORF">BWQ96_01168</name>
</gene>
<keyword evidence="7" id="KW-0333">Golgi apparatus</keyword>
<dbReference type="GO" id="GO:0008376">
    <property type="term" value="F:acetylgalactosaminyltransferase activity"/>
    <property type="evidence" value="ECO:0007669"/>
    <property type="project" value="InterPro"/>
</dbReference>
<evidence type="ECO:0000256" key="8">
    <source>
        <dbReference type="ARBA" id="ARBA00023136"/>
    </source>
</evidence>
<dbReference type="EMBL" id="NBIV01000009">
    <property type="protein sequence ID" value="PXF49030.1"/>
    <property type="molecule type" value="Genomic_DNA"/>
</dbReference>
<dbReference type="PANTHER" id="PTHR12369">
    <property type="entry name" value="CHONDROITIN SYNTHASE"/>
    <property type="match status" value="1"/>
</dbReference>
<keyword evidence="6" id="KW-1133">Transmembrane helix</keyword>
<sequence length="469" mass="53456">MITPFSHLTTAQLDRFFAASLPPVANPSAAFADRPALSSVRAQYRQQPFVVSDNVSDSFFAKCYVASQRAVFHPSLCRVPDEKELHARLDAKQPRDYDDIFATVDQRRFLYHPDRTAVRTVDELGADLDTDYDNVRTVAIAVTEHDLRSSLIVSDTPVVYMRNTRQHGFQAIVNVRASFNHTGRISNVTRVVTVTKGFGRPCEVHFVRPRDLVPIHIVLPYSNRPRRLAAFLSMLDTYFRATRSDFLHIIICTTEQEKAFVIAKGRKHKQLTSARLTVISSKGDAKNSFSRAVAVRDAAKNVPRDEIMFVSDVDMRMRGEVFENCRTNTMKGSQVWFPVMFSLYPYGKSLSSRDGMWRRSSYGMACMYRSDFDKVGGFGGHEERRFQGWGSEDVILYNQFRDNPDYAVLRALEPGLLHQWHSKECVRNKHYKDCMRTVYMTIGSQEAVAELMADAKVDYSRLTKGALPL</sequence>